<dbReference type="Proteomes" id="UP001139971">
    <property type="component" value="Unassembled WGS sequence"/>
</dbReference>
<organism evidence="2 3">
    <name type="scientific">Tahibacter soli</name>
    <dbReference type="NCBI Taxonomy" id="2983605"/>
    <lineage>
        <taxon>Bacteria</taxon>
        <taxon>Pseudomonadati</taxon>
        <taxon>Pseudomonadota</taxon>
        <taxon>Gammaproteobacteria</taxon>
        <taxon>Lysobacterales</taxon>
        <taxon>Rhodanobacteraceae</taxon>
        <taxon>Tahibacter</taxon>
    </lineage>
</organism>
<dbReference type="InterPro" id="IPR011050">
    <property type="entry name" value="Pectin_lyase_fold/virulence"/>
</dbReference>
<accession>A0A9X3YKN5</accession>
<evidence type="ECO:0008006" key="4">
    <source>
        <dbReference type="Google" id="ProtNLM"/>
    </source>
</evidence>
<comment type="caution">
    <text evidence="2">The sequence shown here is derived from an EMBL/GenBank/DDBJ whole genome shotgun (WGS) entry which is preliminary data.</text>
</comment>
<dbReference type="InterPro" id="IPR012334">
    <property type="entry name" value="Pectin_lyas_fold"/>
</dbReference>
<reference evidence="2" key="1">
    <citation type="submission" date="2023-02" db="EMBL/GenBank/DDBJ databases">
        <title>Tahibacter soli sp. nov. isolated from soil.</title>
        <authorList>
            <person name="Baek J.H."/>
            <person name="Lee J.K."/>
            <person name="Choi D.G."/>
            <person name="Jeon C.O."/>
        </authorList>
    </citation>
    <scope>NUCLEOTIDE SEQUENCE</scope>
    <source>
        <strain evidence="2">BL</strain>
    </source>
</reference>
<dbReference type="EMBL" id="JAOVZO020000015">
    <property type="protein sequence ID" value="MDC8013000.1"/>
    <property type="molecule type" value="Genomic_DNA"/>
</dbReference>
<keyword evidence="1" id="KW-0732">Signal</keyword>
<evidence type="ECO:0000313" key="3">
    <source>
        <dbReference type="Proteomes" id="UP001139971"/>
    </source>
</evidence>
<dbReference type="Gene3D" id="2.160.20.10">
    <property type="entry name" value="Single-stranded right-handed beta-helix, Pectin lyase-like"/>
    <property type="match status" value="1"/>
</dbReference>
<evidence type="ECO:0000256" key="1">
    <source>
        <dbReference type="SAM" id="SignalP"/>
    </source>
</evidence>
<name>A0A9X3YKN5_9GAMM</name>
<proteinExistence type="predicted"/>
<feature type="chain" id="PRO_5040796549" description="Right-handed parallel beta-helix repeat-containing protein" evidence="1">
    <location>
        <begin position="21"/>
        <end position="149"/>
    </location>
</feature>
<protein>
    <recommendedName>
        <fullName evidence="4">Right-handed parallel beta-helix repeat-containing protein</fullName>
    </recommendedName>
</protein>
<gene>
    <name evidence="2" type="ORF">OD750_010635</name>
</gene>
<keyword evidence="3" id="KW-1185">Reference proteome</keyword>
<dbReference type="AlphaFoldDB" id="A0A9X3YKN5"/>
<evidence type="ECO:0000313" key="2">
    <source>
        <dbReference type="EMBL" id="MDC8013000.1"/>
    </source>
</evidence>
<sequence length="149" mass="15259">MLKHALALTIAMAIPSLAAAQTLSVGPGQPYATPCAAIAAASAGSTILIDAAGNYDGNVCGWSTNGLTLRGVNGRPRIDAAGNNAQGKAIWVIAGNDTTIENVELSGCRVPDGNGAGIRQEGKNLTVRRVFFTTTRTAFSPATRSAARY</sequence>
<dbReference type="RefSeq" id="WP_263544690.1">
    <property type="nucleotide sequence ID" value="NZ_JAOVZO020000015.1"/>
</dbReference>
<dbReference type="SUPFAM" id="SSF51126">
    <property type="entry name" value="Pectin lyase-like"/>
    <property type="match status" value="1"/>
</dbReference>
<feature type="signal peptide" evidence="1">
    <location>
        <begin position="1"/>
        <end position="20"/>
    </location>
</feature>